<evidence type="ECO:0000313" key="11">
    <source>
        <dbReference type="EMBL" id="GAA2724365.1"/>
    </source>
</evidence>
<dbReference type="PROSITE" id="PS00606">
    <property type="entry name" value="KS3_1"/>
    <property type="match status" value="1"/>
</dbReference>
<dbReference type="SMART" id="SM00825">
    <property type="entry name" value="PKS_KS"/>
    <property type="match status" value="2"/>
</dbReference>
<dbReference type="EMBL" id="BAAATZ010000007">
    <property type="protein sequence ID" value="GAA2724365.1"/>
    <property type="molecule type" value="Genomic_DNA"/>
</dbReference>
<sequence>MGGVIPVAVVGLACRIPGAPDPESFWRILEKGESAVSDNGARGSGAFLERPDLFDAAFFGISPREAAALDPQQRLVLELAWEALERAGIVPAALAGRPAGVFVGAIASDYAGLVRRAGAVTRHSLPGLNRGLIANRVSYALGLRGPSLTVDSAQSSALVAVQLACESLRRGESELAFAGGVNLILGEESRLVADRFGGLSPDGRCFTFDARANGYVRGEGGGLVLLKRLDDALADGDRIHAVILGGAVNNDGTTEGLTVPSARAQEEAVRQAVEASGLAPADLQYVELHGTGTPVGDPIEAAALGAALGAGRTPETALRVGSVKTNVGHLEGAAGIAGLLKVVLSLSHRALPASLNFTEPSPRIPLDELGLAVQHETGAWPRPDAPLIAGVSSFGVGGTNCHLVVAEPPNFEPRRTALAELREGQGSAPHTGVAESEDGAEAGGDAPVVSWLVTGRDPAGLRAQAVRLADAVEARPELEAADVGRTLAGHRTHFAHRAVVVGEREELLAGLRTLAAGGQAAGLVRGTARERGKTLFVFPGQGSQWPGMALGLREESPVFRRELDRAAAALEPYVDWSLTEALADPEALARVDVVQPSLFAVMVALAALWRAHGVEPDAVIGHSQGEVAAAHVAGALSLEDAAALSALRARAIASISGTGGMAAVALPAAEIEARLDGRLSIAVVNGPAATVVAGEREALAELLARYREEGVRVSEIPVDYASHSRQVEPLRERLLTVFSGLRPARSEIAFYSTVTGGAFDTTGLTGSYWYRNLREPVWFERAVRQAAADGYGLFAEVSPHPILTGALGEILAATDDAAAGDAAVAVGTLAREQGGLRQFLTSLGRVQTLGGPVGRPAGGPPVELPTYPFQRRSFWPDGVPLPGRDEPSASFPVPGPEEAPEPQEEPEQAEALSGKEALELVLGAAAVVLGHGSAADLDPESAFRDLGLDSAGAVEFRDRLAAATGRTLPATLTYDRPTPREVASYLAGDREAVGAAAGPSAEPIAIVAASGRWPGGANSPEELWRLLREGRDAIGGFPVNRGWDLDALHAPRERARPGTSDVDQGGFLHDADEFDAAFFGVGPREAAAMDPQQRLLLEAGWELLERARLDPSSLRGSRTGVFVGVMPQEYGTRLHETPPGYEGHALTGSLISVASGRLAYSLGLTGPALTVDTACSSSLVSLHLAARALRDGECDLALAGGATVMSAPGMFTEFSRQGGLAPDGRCKPFAAAADGTAWSEGVGLVLLERLSDARRNGRTILAVLRGSAVNQDGASNGLTAPNGPSQERVIRDALADAGLSPADVDAVEAHGTGTVLGDPIEAQALLSAYGRDRRAPLLLGSVKSVLGHTQAAAGITGVIALTEALRAGELPATLHVDEPTPHVDWSSGALRLLTEPTPWHPGETPRRAAVSSFGISGTNAHVILEEPPTPTPAPLAAPLLAWTPPTGLPEGPATDGVREREALSAETPSSNDGGALREGAPSVQADAASGSDDAAGEAREILPVWVLSAKDDAALREQARRVGGLLEAGADAGAVGRALAGTRTVFGRRAVVVGDPGGFGVLAAGGEAPGVFVGEAAKRGGTAFLFSGQGSQRAGMGRELYAASPVFAAALDEVFAHFDPLLGRPLREVVFHGPEEVLERTEFTQPALFAIELALFRLVEAAGVRPAVLLGHSVGELAAAHTAGVLSLADAAKLVAARGRLLQALPEGGAMAALQATEEEVGPFLDGRIDLAAVNGPSSVVVSGDADAVKELAERWREGGRRSRVLRVSHAFHSAHMEPALAEFGEVAAGLDFHEPRIPVVSNVTGRLAEELTDPAYWVRHIRGAVRFHDGVKAAEELGVSALLELGPDGTLTALAHEFAGGKVIVPALRKDRSEPEAFAGALAALHVAGERVDWAALHGDGPVADLPTYPFQRGRHWLSPAPARDAASVGLTPSGHRLLGGELERADGEGGVLTGVLSLNAHPWLADHAVLGEVLLPGTALADLALQPGGRLAELTLEQPLVLTAETNVTLQVVSGKEENGTRPVTVYSRVQDGPWTRHASGSLAEPHDAPEPLTTWPPEGAAPVDVTGLYERLADRGYEYGPSFQGLRAVWKDGNKTFAEVSLDGEADGFAVHPALLDAALHAVVGVVFTDDRTRIPFAWSDVTVHATGATSLRVTITPEGEGAVSLEAHDTKGRSVLTIGKIAFRQAATGRRRDADRPHRLDWTPVEPSGTAVDDGWTVLWDGALHTGFTALPERRPAPPLPEGVHTATVQALGLLQTWLEEGEGKLAVLTRGAVSVRHGEDVPDLAESGLWGLVRTAQAEHPGRIVLLDLDDPAGTGTIAAALASGEEQLAARQGELLAPRLVRHPGDALVPPDGPWRLDVTERGSLDALAALPAPEADRPLAEGEVRVALRAAGLNFRDVLIGLGVYPGEARIGAEGAGVVLETGPGVRGLAPGDRVFGLIQGQLGPVAVTDRRLLASVPPGWSFTEAAAAPVAFLTAYYGLVDLGGLGAGQRVLIHAATGGVGSAAVQLARHLGAEVFATASPAKQPLLLAAGLDADHVGSSRDLEFADRFARTGPFDVVLNALAHEFTDASLRLLGPDGRFVEMGKTDLRDPADVPVRYLPFDLFEVDPGRIGELLAELSVLFGQGDLVPPPVESWDVRYAPQALRRLSQARHTGKLVVTLPRVPDPDGTVLITGGTGTLGGLLARHLVTEHGRRNLLLASRRGPGAPGTAELLADLAELGANARAVAADTASADELTRLLEDHRVTSVFHAAGTLDDALLAGLAPGQVHEVLRTKADAAWRLHRLTERHDLAEFVLFSSAVGVLGNPGQAGYAAANTFLDALAAHRAHRGLPALSLAWGRWAQASAMTGDLTEAQLTRMARRGLTGMSADWALARLDAALDGPDPTLVPARLDLGGLDDTASPVLRGLAAPRRQAVTARAAGGGLPDGFSELPENERRRRLLRLVRATAAAVLGHPDEEAVRADHGFQESGFDSLASVELRNRLGAAVGLTLPGTLTFDHPTPQAVTEHLLGLLAPAPEPEGPALLSELDRLEDLLERAAEAEREPAALRLGALLARFGDPSGALEEATGDELYRLIDDELRLS</sequence>
<evidence type="ECO:0000256" key="2">
    <source>
        <dbReference type="ARBA" id="ARBA00022553"/>
    </source>
</evidence>
<evidence type="ECO:0000256" key="6">
    <source>
        <dbReference type="PROSITE-ProRule" id="PRU01363"/>
    </source>
</evidence>
<dbReference type="SUPFAM" id="SSF50129">
    <property type="entry name" value="GroES-like"/>
    <property type="match status" value="1"/>
</dbReference>
<dbReference type="InterPro" id="IPR050091">
    <property type="entry name" value="PKS_NRPS_Biosynth_Enz"/>
</dbReference>
<organism evidence="11 12">
    <name type="scientific">Actinocorallia aurantiaca</name>
    <dbReference type="NCBI Taxonomy" id="46204"/>
    <lineage>
        <taxon>Bacteria</taxon>
        <taxon>Bacillati</taxon>
        <taxon>Actinomycetota</taxon>
        <taxon>Actinomycetes</taxon>
        <taxon>Streptosporangiales</taxon>
        <taxon>Thermomonosporaceae</taxon>
        <taxon>Actinocorallia</taxon>
    </lineage>
</organism>
<dbReference type="InterPro" id="IPR014030">
    <property type="entry name" value="Ketoacyl_synth_N"/>
</dbReference>
<dbReference type="SMART" id="SM00829">
    <property type="entry name" value="PKS_ER"/>
    <property type="match status" value="1"/>
</dbReference>
<evidence type="ECO:0000256" key="5">
    <source>
        <dbReference type="ARBA" id="ARBA00023315"/>
    </source>
</evidence>
<dbReference type="Pfam" id="PF14765">
    <property type="entry name" value="PS-DH"/>
    <property type="match status" value="1"/>
</dbReference>
<dbReference type="InterPro" id="IPR016036">
    <property type="entry name" value="Malonyl_transacylase_ACP-bd"/>
</dbReference>
<dbReference type="SUPFAM" id="SSF51735">
    <property type="entry name" value="NAD(P)-binding Rossmann-fold domains"/>
    <property type="match status" value="3"/>
</dbReference>
<dbReference type="SMART" id="SM00822">
    <property type="entry name" value="PKS_KR"/>
    <property type="match status" value="1"/>
</dbReference>
<dbReference type="InterPro" id="IPR042104">
    <property type="entry name" value="PKS_dehydratase_sf"/>
</dbReference>
<dbReference type="InterPro" id="IPR016039">
    <property type="entry name" value="Thiolase-like"/>
</dbReference>
<dbReference type="Pfam" id="PF02801">
    <property type="entry name" value="Ketoacyl-synt_C"/>
    <property type="match status" value="2"/>
</dbReference>
<feature type="region of interest" description="Disordered" evidence="7">
    <location>
        <begin position="875"/>
        <end position="913"/>
    </location>
</feature>
<keyword evidence="2" id="KW-0597">Phosphoprotein</keyword>
<dbReference type="InterPro" id="IPR011032">
    <property type="entry name" value="GroES-like_sf"/>
</dbReference>
<feature type="domain" description="Ketosynthase family 3 (KS3)" evidence="9">
    <location>
        <begin position="1001"/>
        <end position="1426"/>
    </location>
</feature>
<dbReference type="Pfam" id="PF08240">
    <property type="entry name" value="ADH_N"/>
    <property type="match status" value="1"/>
</dbReference>
<keyword evidence="5" id="KW-0012">Acyltransferase</keyword>
<dbReference type="Gene3D" id="3.40.50.720">
    <property type="entry name" value="NAD(P)-binding Rossmann-like Domain"/>
    <property type="match status" value="1"/>
</dbReference>
<dbReference type="Pfam" id="PF16197">
    <property type="entry name" value="KAsynt_C_assoc"/>
    <property type="match status" value="2"/>
</dbReference>
<dbReference type="InterPro" id="IPR020807">
    <property type="entry name" value="PKS_DH"/>
</dbReference>
<keyword evidence="1" id="KW-0596">Phosphopantetheine</keyword>
<feature type="domain" description="Carrier" evidence="8">
    <location>
        <begin position="2947"/>
        <end position="3022"/>
    </location>
</feature>
<dbReference type="Pfam" id="PF00698">
    <property type="entry name" value="Acyl_transf_1"/>
    <property type="match status" value="2"/>
</dbReference>
<dbReference type="CDD" id="cd00833">
    <property type="entry name" value="PKS"/>
    <property type="match status" value="2"/>
</dbReference>
<dbReference type="PROSITE" id="PS52019">
    <property type="entry name" value="PKS_MFAS_DH"/>
    <property type="match status" value="1"/>
</dbReference>
<dbReference type="PROSITE" id="PS52004">
    <property type="entry name" value="KS3_2"/>
    <property type="match status" value="2"/>
</dbReference>
<evidence type="ECO:0008006" key="13">
    <source>
        <dbReference type="Google" id="ProtNLM"/>
    </source>
</evidence>
<feature type="region of interest" description="Disordered" evidence="7">
    <location>
        <begin position="1444"/>
        <end position="1494"/>
    </location>
</feature>
<dbReference type="InterPro" id="IPR020806">
    <property type="entry name" value="PKS_PP-bd"/>
</dbReference>
<dbReference type="InterPro" id="IPR016035">
    <property type="entry name" value="Acyl_Trfase/lysoPLipase"/>
</dbReference>
<keyword evidence="12" id="KW-1185">Reference proteome</keyword>
<dbReference type="InterPro" id="IPR020843">
    <property type="entry name" value="ER"/>
</dbReference>
<dbReference type="Pfam" id="PF22953">
    <property type="entry name" value="SpnB_Rossmann"/>
    <property type="match status" value="1"/>
</dbReference>
<dbReference type="InterPro" id="IPR049552">
    <property type="entry name" value="PKS_DH_N"/>
</dbReference>
<dbReference type="Pfam" id="PF08659">
    <property type="entry name" value="KR"/>
    <property type="match status" value="1"/>
</dbReference>
<dbReference type="CDD" id="cd08956">
    <property type="entry name" value="KR_3_FAS_SDR_x"/>
    <property type="match status" value="1"/>
</dbReference>
<dbReference type="SUPFAM" id="SSF53901">
    <property type="entry name" value="Thiolase-like"/>
    <property type="match status" value="2"/>
</dbReference>
<evidence type="ECO:0000256" key="7">
    <source>
        <dbReference type="SAM" id="MobiDB-lite"/>
    </source>
</evidence>
<feature type="compositionally biased region" description="Acidic residues" evidence="7">
    <location>
        <begin position="898"/>
        <end position="908"/>
    </location>
</feature>
<keyword evidence="3" id="KW-0808">Transferase</keyword>
<dbReference type="Gene3D" id="3.90.180.10">
    <property type="entry name" value="Medium-chain alcohol dehydrogenases, catalytic domain"/>
    <property type="match status" value="1"/>
</dbReference>
<evidence type="ECO:0000256" key="3">
    <source>
        <dbReference type="ARBA" id="ARBA00022679"/>
    </source>
</evidence>
<dbReference type="RefSeq" id="WP_344450181.1">
    <property type="nucleotide sequence ID" value="NZ_BAAATZ010000007.1"/>
</dbReference>
<dbReference type="PANTHER" id="PTHR43775">
    <property type="entry name" value="FATTY ACID SYNTHASE"/>
    <property type="match status" value="1"/>
</dbReference>
<evidence type="ECO:0000259" key="8">
    <source>
        <dbReference type="PROSITE" id="PS50075"/>
    </source>
</evidence>
<dbReference type="SMART" id="SM00826">
    <property type="entry name" value="PKS_DH"/>
    <property type="match status" value="1"/>
</dbReference>
<feature type="active site" description="Proton acceptor; for dehydratase activity" evidence="6">
    <location>
        <position position="1969"/>
    </location>
</feature>
<dbReference type="InterPro" id="IPR032821">
    <property type="entry name" value="PKS_assoc"/>
</dbReference>
<dbReference type="InterPro" id="IPR057326">
    <property type="entry name" value="KR_dom"/>
</dbReference>
<evidence type="ECO:0000259" key="9">
    <source>
        <dbReference type="PROSITE" id="PS52004"/>
    </source>
</evidence>
<dbReference type="InterPro" id="IPR036291">
    <property type="entry name" value="NAD(P)-bd_dom_sf"/>
</dbReference>
<dbReference type="Gene3D" id="3.40.47.10">
    <property type="match status" value="2"/>
</dbReference>
<evidence type="ECO:0000256" key="1">
    <source>
        <dbReference type="ARBA" id="ARBA00022450"/>
    </source>
</evidence>
<dbReference type="InterPro" id="IPR013154">
    <property type="entry name" value="ADH-like_N"/>
</dbReference>
<dbReference type="Proteomes" id="UP001501842">
    <property type="component" value="Unassembled WGS sequence"/>
</dbReference>
<dbReference type="PROSITE" id="PS50075">
    <property type="entry name" value="CARRIER"/>
    <property type="match status" value="2"/>
</dbReference>
<dbReference type="Gene3D" id="3.40.366.10">
    <property type="entry name" value="Malonyl-Coenzyme A Acyl Carrier Protein, domain 2"/>
    <property type="match status" value="2"/>
</dbReference>
<dbReference type="Gene3D" id="1.10.1200.10">
    <property type="entry name" value="ACP-like"/>
    <property type="match status" value="2"/>
</dbReference>
<feature type="region of interest" description="Disordered" evidence="7">
    <location>
        <begin position="2037"/>
        <end position="2062"/>
    </location>
</feature>
<dbReference type="PROSITE" id="PS00012">
    <property type="entry name" value="PHOSPHOPANTETHEINE"/>
    <property type="match status" value="1"/>
</dbReference>
<feature type="domain" description="Ketosynthase family 3 (KS3)" evidence="9">
    <location>
        <begin position="4"/>
        <end position="407"/>
    </location>
</feature>
<dbReference type="InterPro" id="IPR055123">
    <property type="entry name" value="SpnB-like_Rossmann"/>
</dbReference>
<dbReference type="Pfam" id="PF00550">
    <property type="entry name" value="PP-binding"/>
    <property type="match status" value="2"/>
</dbReference>
<dbReference type="InterPro" id="IPR009081">
    <property type="entry name" value="PP-bd_ACP"/>
</dbReference>
<dbReference type="SUPFAM" id="SSF55048">
    <property type="entry name" value="Probable ACP-binding domain of malonyl-CoA ACP transacylase"/>
    <property type="match status" value="2"/>
</dbReference>
<dbReference type="InterPro" id="IPR049900">
    <property type="entry name" value="PKS_mFAS_DH"/>
</dbReference>
<gene>
    <name evidence="11" type="ORF">GCM10010439_21840</name>
</gene>
<dbReference type="Pfam" id="PF00109">
    <property type="entry name" value="ketoacyl-synt"/>
    <property type="match status" value="2"/>
</dbReference>
<dbReference type="SUPFAM" id="SSF52151">
    <property type="entry name" value="FabD/lysophospholipase-like"/>
    <property type="match status" value="2"/>
</dbReference>
<dbReference type="InterPro" id="IPR049551">
    <property type="entry name" value="PKS_DH_C"/>
</dbReference>
<dbReference type="Pfam" id="PF13602">
    <property type="entry name" value="ADH_zinc_N_2"/>
    <property type="match status" value="1"/>
</dbReference>
<dbReference type="PANTHER" id="PTHR43775:SF51">
    <property type="entry name" value="INACTIVE PHENOLPHTHIOCEROL SYNTHESIS POLYKETIDE SYNTHASE TYPE I PKS1-RELATED"/>
    <property type="match status" value="1"/>
</dbReference>
<feature type="region of interest" description="N-terminal hotdog fold" evidence="6">
    <location>
        <begin position="1937"/>
        <end position="2052"/>
    </location>
</feature>
<accession>A0ABN3U468</accession>
<dbReference type="InterPro" id="IPR014031">
    <property type="entry name" value="Ketoacyl_synth_C"/>
</dbReference>
<protein>
    <recommendedName>
        <fullName evidence="13">Acyl transferase domain-containing protein</fullName>
    </recommendedName>
</protein>
<dbReference type="SMART" id="SM00827">
    <property type="entry name" value="PKS_AT"/>
    <property type="match status" value="2"/>
</dbReference>
<evidence type="ECO:0000313" key="12">
    <source>
        <dbReference type="Proteomes" id="UP001501842"/>
    </source>
</evidence>
<dbReference type="Gene3D" id="3.10.129.110">
    <property type="entry name" value="Polyketide synthase dehydratase"/>
    <property type="match status" value="1"/>
</dbReference>
<dbReference type="Gene3D" id="3.30.70.3290">
    <property type="match status" value="2"/>
</dbReference>
<dbReference type="InterPro" id="IPR006162">
    <property type="entry name" value="Ppantetheine_attach_site"/>
</dbReference>
<dbReference type="InterPro" id="IPR013968">
    <property type="entry name" value="PKS_KR"/>
</dbReference>
<dbReference type="SUPFAM" id="SSF47336">
    <property type="entry name" value="ACP-like"/>
    <property type="match status" value="2"/>
</dbReference>
<dbReference type="InterPro" id="IPR001227">
    <property type="entry name" value="Ac_transferase_dom_sf"/>
</dbReference>
<dbReference type="Gene3D" id="3.40.50.11460">
    <property type="match status" value="1"/>
</dbReference>
<dbReference type="Pfam" id="PF21089">
    <property type="entry name" value="PKS_DH_N"/>
    <property type="match status" value="1"/>
</dbReference>
<name>A0ABN3U468_9ACTN</name>
<dbReference type="SMART" id="SM01294">
    <property type="entry name" value="PKS_PP_betabranch"/>
    <property type="match status" value="1"/>
</dbReference>
<dbReference type="InterPro" id="IPR020841">
    <property type="entry name" value="PKS_Beta-ketoAc_synthase_dom"/>
</dbReference>
<feature type="domain" description="Carrier" evidence="8">
    <location>
        <begin position="915"/>
        <end position="990"/>
    </location>
</feature>
<evidence type="ECO:0000256" key="4">
    <source>
        <dbReference type="ARBA" id="ARBA00023268"/>
    </source>
</evidence>
<feature type="active site" description="Proton donor; for dehydratase activity" evidence="6">
    <location>
        <position position="2120"/>
    </location>
</feature>
<dbReference type="SMART" id="SM00823">
    <property type="entry name" value="PKS_PP"/>
    <property type="match status" value="2"/>
</dbReference>
<comment type="caution">
    <text evidence="11">The sequence shown here is derived from an EMBL/GenBank/DDBJ whole genome shotgun (WGS) entry which is preliminary data.</text>
</comment>
<feature type="region of interest" description="C-terminal hotdog fold" evidence="6">
    <location>
        <begin position="2063"/>
        <end position="2196"/>
    </location>
</feature>
<feature type="domain" description="PKS/mFAS DH" evidence="10">
    <location>
        <begin position="1937"/>
        <end position="2196"/>
    </location>
</feature>
<evidence type="ECO:0000259" key="10">
    <source>
        <dbReference type="PROSITE" id="PS52019"/>
    </source>
</evidence>
<dbReference type="InterPro" id="IPR018201">
    <property type="entry name" value="Ketoacyl_synth_AS"/>
</dbReference>
<dbReference type="InterPro" id="IPR036736">
    <property type="entry name" value="ACP-like_sf"/>
</dbReference>
<proteinExistence type="predicted"/>
<reference evidence="11 12" key="1">
    <citation type="journal article" date="2019" name="Int. J. Syst. Evol. Microbiol.">
        <title>The Global Catalogue of Microorganisms (GCM) 10K type strain sequencing project: providing services to taxonomists for standard genome sequencing and annotation.</title>
        <authorList>
            <consortium name="The Broad Institute Genomics Platform"/>
            <consortium name="The Broad Institute Genome Sequencing Center for Infectious Disease"/>
            <person name="Wu L."/>
            <person name="Ma J."/>
        </authorList>
    </citation>
    <scope>NUCLEOTIDE SEQUENCE [LARGE SCALE GENOMIC DNA]</scope>
    <source>
        <strain evidence="11 12">JCM 8201</strain>
    </source>
</reference>
<dbReference type="InterPro" id="IPR014043">
    <property type="entry name" value="Acyl_transferase_dom"/>
</dbReference>
<keyword evidence="4" id="KW-0511">Multifunctional enzyme</keyword>
<dbReference type="CDD" id="cd05195">
    <property type="entry name" value="enoyl_red"/>
    <property type="match status" value="1"/>
</dbReference>